<reference evidence="3" key="1">
    <citation type="submission" date="2016-10" db="EMBL/GenBank/DDBJ databases">
        <authorList>
            <person name="Varghese N."/>
            <person name="Submissions S."/>
        </authorList>
    </citation>
    <scope>NUCLEOTIDE SEQUENCE [LARGE SCALE GENOMIC DNA]</scope>
    <source>
        <strain evidence="3">CGMCC 1.4250</strain>
    </source>
</reference>
<keyword evidence="3" id="KW-1185">Reference proteome</keyword>
<gene>
    <name evidence="2" type="ORF">SAMN04487943_103332</name>
</gene>
<dbReference type="GO" id="GO:0030435">
    <property type="term" value="P:sporulation resulting in formation of a cellular spore"/>
    <property type="evidence" value="ECO:0007669"/>
    <property type="project" value="InterPro"/>
</dbReference>
<dbReference type="EMBL" id="FOTR01000003">
    <property type="protein sequence ID" value="SFL73292.1"/>
    <property type="molecule type" value="Genomic_DNA"/>
</dbReference>
<dbReference type="Pfam" id="PF07552">
    <property type="entry name" value="Coat_X"/>
    <property type="match status" value="2"/>
</dbReference>
<dbReference type="RefSeq" id="WP_091482987.1">
    <property type="nucleotide sequence ID" value="NZ_FOTR01000003.1"/>
</dbReference>
<evidence type="ECO:0000313" key="3">
    <source>
        <dbReference type="Proteomes" id="UP000198565"/>
    </source>
</evidence>
<sequence length="150" mass="16379">MGKNRKRKVIDEFYGCRSNSNNSGNSNAAIQNNATQDTDIFQGSFEVIEVRDSCGVDITTTDTQVAVSIQAALQVAIALVVNITIADSNRAELVTQELLQRAEIDQVNRQKILIEGSDNVNITTTDTDVAISLQVLVQILLALLIQLDIF</sequence>
<name>A0A1I4K3F3_9BACI</name>
<dbReference type="OrthoDB" id="2376847at2"/>
<dbReference type="GO" id="GO:0031160">
    <property type="term" value="C:spore wall"/>
    <property type="evidence" value="ECO:0007669"/>
    <property type="project" value="InterPro"/>
</dbReference>
<dbReference type="Proteomes" id="UP000198565">
    <property type="component" value="Unassembled WGS sequence"/>
</dbReference>
<evidence type="ECO:0000259" key="1">
    <source>
        <dbReference type="Pfam" id="PF07552"/>
    </source>
</evidence>
<accession>A0A1I4K3F3</accession>
<keyword evidence="2" id="KW-0946">Virion</keyword>
<dbReference type="InterPro" id="IPR011428">
    <property type="entry name" value="Spore_coat_X/V"/>
</dbReference>
<feature type="domain" description="Spore coat protein X/V" evidence="1">
    <location>
        <begin position="29"/>
        <end position="85"/>
    </location>
</feature>
<feature type="domain" description="Spore coat protein X/V" evidence="1">
    <location>
        <begin position="92"/>
        <end position="149"/>
    </location>
</feature>
<dbReference type="STRING" id="334253.SAMN04487943_103332"/>
<evidence type="ECO:0000313" key="2">
    <source>
        <dbReference type="EMBL" id="SFL73292.1"/>
    </source>
</evidence>
<proteinExistence type="predicted"/>
<organism evidence="2 3">
    <name type="scientific">Gracilibacillus orientalis</name>
    <dbReference type="NCBI Taxonomy" id="334253"/>
    <lineage>
        <taxon>Bacteria</taxon>
        <taxon>Bacillati</taxon>
        <taxon>Bacillota</taxon>
        <taxon>Bacilli</taxon>
        <taxon>Bacillales</taxon>
        <taxon>Bacillaceae</taxon>
        <taxon>Gracilibacillus</taxon>
    </lineage>
</organism>
<protein>
    <submittedName>
        <fullName evidence="2">Spore coat protein X</fullName>
    </submittedName>
</protein>
<keyword evidence="2" id="KW-0167">Capsid protein</keyword>
<dbReference type="AlphaFoldDB" id="A0A1I4K3F3"/>